<keyword evidence="5 7" id="KW-0472">Membrane</keyword>
<dbReference type="OrthoDB" id="102260at2759"/>
<dbReference type="InParanoid" id="A0A167NGI9"/>
<dbReference type="PROSITE" id="PS51257">
    <property type="entry name" value="PROKAR_LIPOPROTEIN"/>
    <property type="match status" value="1"/>
</dbReference>
<dbReference type="PANTHER" id="PTHR31247:SF5">
    <property type="entry name" value="DUF4203 DOMAIN-CONTAINING PROTEIN"/>
    <property type="match status" value="1"/>
</dbReference>
<evidence type="ECO:0000256" key="5">
    <source>
        <dbReference type="ARBA" id="ARBA00023136"/>
    </source>
</evidence>
<sequence length="399" mass="44542">MRSYKTLQATVLLFACLIIQIKAYAIRPTPTPSTDGYILKHGTALAKPTDPPQLGHRAGSKRDLDDTLSLYQNWAKVCNSNNDKEINDKLQDIRMRGVDDPEVRKLWQTVTSTVYCGNGHVKTVTTTITTSAKPSATAVPSGNGSFTCDDTCWSDYLWHTYGYGVSAAQGFTGTVLMLLGIYFLLFGYRFFRSTLGLVGFVFFAAMTWIGLVNNEPPFGYTHNEIVYVCVPVGLGIVGAILFIFVYPIAIYFVGGLGGYFLAVFILSWKSSLVIQIEVARICFIVGLGVVMAILVFMIESYTIIFCTAFIGGYLLMLGLDLFIHTGFVNSWLLIFDGNSHHNNAYIMKVPLYVMLSFIIVFTLISIGWQYYWNIMKLQRYFGINVVPAKEKVVIVEEKS</sequence>
<proteinExistence type="inferred from homology"/>
<evidence type="ECO:0000256" key="6">
    <source>
        <dbReference type="ARBA" id="ARBA00049737"/>
    </source>
</evidence>
<dbReference type="EMBL" id="KV440976">
    <property type="protein sequence ID" value="OAD75848.1"/>
    <property type="molecule type" value="Genomic_DNA"/>
</dbReference>
<dbReference type="AlphaFoldDB" id="A0A167NGI9"/>
<comment type="similarity">
    <text evidence="2">Belongs to the TMEM198 family.</text>
</comment>
<evidence type="ECO:0000256" key="3">
    <source>
        <dbReference type="ARBA" id="ARBA00022692"/>
    </source>
</evidence>
<dbReference type="Pfam" id="PF13886">
    <property type="entry name" value="TM7S3_TM198"/>
    <property type="match status" value="1"/>
</dbReference>
<comment type="subcellular location">
    <subcellularLocation>
        <location evidence="1">Membrane</location>
        <topology evidence="1">Multi-pass membrane protein</topology>
    </subcellularLocation>
</comment>
<feature type="transmembrane region" description="Helical" evidence="7">
    <location>
        <begin position="351"/>
        <end position="371"/>
    </location>
</feature>
<dbReference type="Proteomes" id="UP000077315">
    <property type="component" value="Unassembled WGS sequence"/>
</dbReference>
<accession>A0A167NGI9</accession>
<evidence type="ECO:0000256" key="7">
    <source>
        <dbReference type="SAM" id="Phobius"/>
    </source>
</evidence>
<dbReference type="InterPro" id="IPR040236">
    <property type="entry name" value="TMEM198"/>
</dbReference>
<keyword evidence="4 7" id="KW-1133">Transmembrane helix</keyword>
<evidence type="ECO:0000259" key="9">
    <source>
        <dbReference type="Pfam" id="PF13886"/>
    </source>
</evidence>
<dbReference type="STRING" id="763407.A0A167NGI9"/>
<feature type="transmembrane region" description="Helical" evidence="7">
    <location>
        <begin position="303"/>
        <end position="323"/>
    </location>
</feature>
<evidence type="ECO:0000313" key="10">
    <source>
        <dbReference type="EMBL" id="OAD75848.1"/>
    </source>
</evidence>
<keyword evidence="11" id="KW-1185">Reference proteome</keyword>
<feature type="chain" id="PRO_5007890743" description="Transmembrane protein 198" evidence="8">
    <location>
        <begin position="24"/>
        <end position="399"/>
    </location>
</feature>
<feature type="transmembrane region" description="Helical" evidence="7">
    <location>
        <begin position="274"/>
        <end position="296"/>
    </location>
</feature>
<gene>
    <name evidence="10" type="ORF">PHYBLDRAFT_59378</name>
</gene>
<dbReference type="GeneID" id="29001390"/>
<protein>
    <recommendedName>
        <fullName evidence="6">Transmembrane protein 198</fullName>
    </recommendedName>
</protein>
<feature type="transmembrane region" description="Helical" evidence="7">
    <location>
        <begin position="225"/>
        <end position="244"/>
    </location>
</feature>
<organism evidence="10 11">
    <name type="scientific">Phycomyces blakesleeanus (strain ATCC 8743b / DSM 1359 / FGSC 10004 / NBRC 33097 / NRRL 1555)</name>
    <dbReference type="NCBI Taxonomy" id="763407"/>
    <lineage>
        <taxon>Eukaryota</taxon>
        <taxon>Fungi</taxon>
        <taxon>Fungi incertae sedis</taxon>
        <taxon>Mucoromycota</taxon>
        <taxon>Mucoromycotina</taxon>
        <taxon>Mucoromycetes</taxon>
        <taxon>Mucorales</taxon>
        <taxon>Phycomycetaceae</taxon>
        <taxon>Phycomyces</taxon>
    </lineage>
</organism>
<evidence type="ECO:0000256" key="1">
    <source>
        <dbReference type="ARBA" id="ARBA00004141"/>
    </source>
</evidence>
<evidence type="ECO:0000313" key="11">
    <source>
        <dbReference type="Proteomes" id="UP000077315"/>
    </source>
</evidence>
<feature type="transmembrane region" description="Helical" evidence="7">
    <location>
        <begin position="195"/>
        <end position="213"/>
    </location>
</feature>
<dbReference type="RefSeq" id="XP_018293888.1">
    <property type="nucleotide sequence ID" value="XM_018440484.1"/>
</dbReference>
<name>A0A167NGI9_PHYB8</name>
<keyword evidence="8" id="KW-0732">Signal</keyword>
<evidence type="ECO:0000256" key="8">
    <source>
        <dbReference type="SAM" id="SignalP"/>
    </source>
</evidence>
<dbReference type="PANTHER" id="PTHR31247">
    <property type="entry name" value="TRANSMEMBRANE PROTEIN 198 FAMILY MEMBER"/>
    <property type="match status" value="1"/>
</dbReference>
<feature type="transmembrane region" description="Helical" evidence="7">
    <location>
        <begin position="167"/>
        <end position="188"/>
    </location>
</feature>
<dbReference type="GO" id="GO:0005886">
    <property type="term" value="C:plasma membrane"/>
    <property type="evidence" value="ECO:0007669"/>
    <property type="project" value="TreeGrafter"/>
</dbReference>
<keyword evidence="3 7" id="KW-0812">Transmembrane</keyword>
<reference evidence="11" key="1">
    <citation type="submission" date="2015-06" db="EMBL/GenBank/DDBJ databases">
        <title>Expansion of signal transduction pathways in fungi by whole-genome duplication.</title>
        <authorList>
            <consortium name="DOE Joint Genome Institute"/>
            <person name="Corrochano L.M."/>
            <person name="Kuo A."/>
            <person name="Marcet-Houben M."/>
            <person name="Polaino S."/>
            <person name="Salamov A."/>
            <person name="Villalobos J.M."/>
            <person name="Alvarez M.I."/>
            <person name="Avalos J."/>
            <person name="Benito E.P."/>
            <person name="Benoit I."/>
            <person name="Burger G."/>
            <person name="Camino L.P."/>
            <person name="Canovas D."/>
            <person name="Cerda-Olmedo E."/>
            <person name="Cheng J.-F."/>
            <person name="Dominguez A."/>
            <person name="Elias M."/>
            <person name="Eslava A.P."/>
            <person name="Glaser F."/>
            <person name="Grimwood J."/>
            <person name="Gutierrez G."/>
            <person name="Heitman J."/>
            <person name="Henrissat B."/>
            <person name="Iturriaga E.A."/>
            <person name="Lang B.F."/>
            <person name="Lavin J.L."/>
            <person name="Lee S."/>
            <person name="Li W."/>
            <person name="Lindquist E."/>
            <person name="Lopez-Garcia S."/>
            <person name="Luque E.M."/>
            <person name="Marcos A.T."/>
            <person name="Martin J."/>
            <person name="McCluskey K."/>
            <person name="Medina H.R."/>
            <person name="Miralles-Duran A."/>
            <person name="Miyazaki A."/>
            <person name="Munoz-Torres E."/>
            <person name="Oguiza J.A."/>
            <person name="Ohm R."/>
            <person name="Olmedo M."/>
            <person name="Orejas M."/>
            <person name="Ortiz-Castellanos L."/>
            <person name="Pisabarro A.G."/>
            <person name="Rodriguez-Romero J."/>
            <person name="Ruiz-Herrera J."/>
            <person name="Ruiz-Vazquez R."/>
            <person name="Sanz C."/>
            <person name="Schackwitz W."/>
            <person name="Schmutz J."/>
            <person name="Shahriari M."/>
            <person name="Shelest E."/>
            <person name="Silva-Franco F."/>
            <person name="Soanes D."/>
            <person name="Syed K."/>
            <person name="Tagua V.G."/>
            <person name="Talbot N.J."/>
            <person name="Thon M."/>
            <person name="De vries R.P."/>
            <person name="Wiebenga A."/>
            <person name="Yadav J.S."/>
            <person name="Braun E.L."/>
            <person name="Baker S."/>
            <person name="Garre V."/>
            <person name="Horwitz B."/>
            <person name="Torres-Martinez S."/>
            <person name="Idnurm A."/>
            <person name="Herrera-Estrella A."/>
            <person name="Gabaldon T."/>
            <person name="Grigoriev I.V."/>
        </authorList>
    </citation>
    <scope>NUCLEOTIDE SEQUENCE [LARGE SCALE GENOMIC DNA]</scope>
    <source>
        <strain evidence="11">NRRL 1555(-)</strain>
    </source>
</reference>
<feature type="signal peptide" evidence="8">
    <location>
        <begin position="1"/>
        <end position="23"/>
    </location>
</feature>
<evidence type="ECO:0000256" key="2">
    <source>
        <dbReference type="ARBA" id="ARBA00006244"/>
    </source>
</evidence>
<dbReference type="InterPro" id="IPR025256">
    <property type="entry name" value="TM7S3/TM198-like_dom"/>
</dbReference>
<evidence type="ECO:0000256" key="4">
    <source>
        <dbReference type="ARBA" id="ARBA00022989"/>
    </source>
</evidence>
<feature type="transmembrane region" description="Helical" evidence="7">
    <location>
        <begin position="249"/>
        <end position="268"/>
    </location>
</feature>
<dbReference type="VEuPathDB" id="FungiDB:PHYBLDRAFT_59378"/>
<feature type="domain" description="TM7S3/TM198-like" evidence="9">
    <location>
        <begin position="173"/>
        <end position="370"/>
    </location>
</feature>